<evidence type="ECO:0000313" key="2">
    <source>
        <dbReference type="EMBL" id="OLN88132.1"/>
    </source>
</evidence>
<comment type="caution">
    <text evidence="2">The sequence shown here is derived from an EMBL/GenBank/DDBJ whole genome shotgun (WGS) entry which is preliminary data.</text>
</comment>
<keyword evidence="3" id="KW-1185">Reference proteome</keyword>
<reference evidence="2 3" key="1">
    <citation type="submission" date="2016-11" db="EMBL/GenBank/DDBJ databases">
        <title>Draft Genome Assembly of Colletotrichum chlorophyti a pathogen of herbaceous plants.</title>
        <authorList>
            <person name="Gan P."/>
            <person name="Narusaka M."/>
            <person name="Tsushima A."/>
            <person name="Narusaka Y."/>
            <person name="Takano Y."/>
            <person name="Shirasu K."/>
        </authorList>
    </citation>
    <scope>NUCLEOTIDE SEQUENCE [LARGE SCALE GENOMIC DNA]</scope>
    <source>
        <strain evidence="2 3">NTL11</strain>
    </source>
</reference>
<sequence length="65" mass="6510">MQLSNIVALLASVATVHAATAAAPEVRQVASLLKRQGLSPAQCASQGLSHCKNGAEACPAGCFCS</sequence>
<feature type="signal peptide" evidence="1">
    <location>
        <begin position="1"/>
        <end position="18"/>
    </location>
</feature>
<evidence type="ECO:0000256" key="1">
    <source>
        <dbReference type="SAM" id="SignalP"/>
    </source>
</evidence>
<dbReference type="Proteomes" id="UP000186583">
    <property type="component" value="Unassembled WGS sequence"/>
</dbReference>
<evidence type="ECO:0000313" key="3">
    <source>
        <dbReference type="Proteomes" id="UP000186583"/>
    </source>
</evidence>
<feature type="chain" id="PRO_5012480550" evidence="1">
    <location>
        <begin position="19"/>
        <end position="65"/>
    </location>
</feature>
<gene>
    <name evidence="2" type="ORF">CCHL11_00328</name>
</gene>
<dbReference type="OrthoDB" id="4844499at2759"/>
<keyword evidence="1" id="KW-0732">Signal</keyword>
<organism evidence="2 3">
    <name type="scientific">Colletotrichum chlorophyti</name>
    <dbReference type="NCBI Taxonomy" id="708187"/>
    <lineage>
        <taxon>Eukaryota</taxon>
        <taxon>Fungi</taxon>
        <taxon>Dikarya</taxon>
        <taxon>Ascomycota</taxon>
        <taxon>Pezizomycotina</taxon>
        <taxon>Sordariomycetes</taxon>
        <taxon>Hypocreomycetidae</taxon>
        <taxon>Glomerellales</taxon>
        <taxon>Glomerellaceae</taxon>
        <taxon>Colletotrichum</taxon>
    </lineage>
</organism>
<dbReference type="EMBL" id="MPGH01000088">
    <property type="protein sequence ID" value="OLN88132.1"/>
    <property type="molecule type" value="Genomic_DNA"/>
</dbReference>
<protein>
    <submittedName>
        <fullName evidence="2">Uncharacterized protein</fullName>
    </submittedName>
</protein>
<dbReference type="AlphaFoldDB" id="A0A1Q8RUR1"/>
<name>A0A1Q8RUR1_9PEZI</name>
<proteinExistence type="predicted"/>
<accession>A0A1Q8RUR1</accession>